<dbReference type="AlphaFoldDB" id="A0A9P0HW14"/>
<dbReference type="OrthoDB" id="9974378at2759"/>
<sequence length="137" mass="15371">MDGCQRSSDIEEGARREIDTHLQHRFTHFRHLSAFNPFDTAVNGVFSSERHPSYDLTAQNPPGSASFPPRGMHHDLGPSKGTGKPTNSSGPSTTEHSTTQSVQANIDCLDVRPLQKTAQRGDYWVLYNYILAERQFR</sequence>
<feature type="region of interest" description="Disordered" evidence="1">
    <location>
        <begin position="51"/>
        <end position="101"/>
    </location>
</feature>
<evidence type="ECO:0000313" key="3">
    <source>
        <dbReference type="Proteomes" id="UP001152798"/>
    </source>
</evidence>
<organism evidence="2 3">
    <name type="scientific">Nezara viridula</name>
    <name type="common">Southern green stink bug</name>
    <name type="synonym">Cimex viridulus</name>
    <dbReference type="NCBI Taxonomy" id="85310"/>
    <lineage>
        <taxon>Eukaryota</taxon>
        <taxon>Metazoa</taxon>
        <taxon>Ecdysozoa</taxon>
        <taxon>Arthropoda</taxon>
        <taxon>Hexapoda</taxon>
        <taxon>Insecta</taxon>
        <taxon>Pterygota</taxon>
        <taxon>Neoptera</taxon>
        <taxon>Paraneoptera</taxon>
        <taxon>Hemiptera</taxon>
        <taxon>Heteroptera</taxon>
        <taxon>Panheteroptera</taxon>
        <taxon>Pentatomomorpha</taxon>
        <taxon>Pentatomoidea</taxon>
        <taxon>Pentatomidae</taxon>
        <taxon>Pentatominae</taxon>
        <taxon>Nezara</taxon>
    </lineage>
</organism>
<feature type="compositionally biased region" description="Polar residues" evidence="1">
    <location>
        <begin position="84"/>
        <end position="101"/>
    </location>
</feature>
<comment type="caution">
    <text evidence="2">The sequence shown here is derived from an EMBL/GenBank/DDBJ whole genome shotgun (WGS) entry which is preliminary data.</text>
</comment>
<accession>A0A9P0HW14</accession>
<protein>
    <submittedName>
        <fullName evidence="2">Uncharacterized protein</fullName>
    </submittedName>
</protein>
<reference evidence="2" key="1">
    <citation type="submission" date="2022-01" db="EMBL/GenBank/DDBJ databases">
        <authorList>
            <person name="King R."/>
        </authorList>
    </citation>
    <scope>NUCLEOTIDE SEQUENCE</scope>
</reference>
<evidence type="ECO:0000313" key="2">
    <source>
        <dbReference type="EMBL" id="CAH1408397.1"/>
    </source>
</evidence>
<proteinExistence type="predicted"/>
<evidence type="ECO:0000256" key="1">
    <source>
        <dbReference type="SAM" id="MobiDB-lite"/>
    </source>
</evidence>
<dbReference type="Proteomes" id="UP001152798">
    <property type="component" value="Unassembled WGS sequence"/>
</dbReference>
<dbReference type="EMBL" id="CAKMRH010000001">
    <property type="protein sequence ID" value="CAH1408397.1"/>
    <property type="molecule type" value="Genomic_DNA"/>
</dbReference>
<gene>
    <name evidence="2" type="ORF">NEZAVI_LOCUS15933</name>
</gene>
<name>A0A9P0HW14_NEZVI</name>
<keyword evidence="3" id="KW-1185">Reference proteome</keyword>